<proteinExistence type="inferred from homology"/>
<dbReference type="PANTHER" id="PTHR24056:SF107">
    <property type="entry name" value="CYCLIN-DEPENDENT KINASE 11A-RELATED"/>
    <property type="match status" value="1"/>
</dbReference>
<dbReference type="CDD" id="cd07843">
    <property type="entry name" value="STKc_CDC2L1"/>
    <property type="match status" value="1"/>
</dbReference>
<evidence type="ECO:0000256" key="4">
    <source>
        <dbReference type="ARBA" id="ARBA00022679"/>
    </source>
</evidence>
<evidence type="ECO:0000256" key="5">
    <source>
        <dbReference type="ARBA" id="ARBA00022741"/>
    </source>
</evidence>
<evidence type="ECO:0000256" key="8">
    <source>
        <dbReference type="ARBA" id="ARBA00047811"/>
    </source>
</evidence>
<evidence type="ECO:0000256" key="9">
    <source>
        <dbReference type="ARBA" id="ARBA00048367"/>
    </source>
</evidence>
<dbReference type="InterPro" id="IPR050108">
    <property type="entry name" value="CDK"/>
</dbReference>
<dbReference type="GO" id="GO:0004693">
    <property type="term" value="F:cyclin-dependent protein serine/threonine kinase activity"/>
    <property type="evidence" value="ECO:0007669"/>
    <property type="project" value="UniProtKB-EC"/>
</dbReference>
<evidence type="ECO:0000256" key="2">
    <source>
        <dbReference type="ARBA" id="ARBA00012425"/>
    </source>
</evidence>
<dbReference type="InterPro" id="IPR011009">
    <property type="entry name" value="Kinase-like_dom_sf"/>
</dbReference>
<dbReference type="InterPro" id="IPR000719">
    <property type="entry name" value="Prot_kinase_dom"/>
</dbReference>
<sequence length="428" mass="48472">MDLIHAGPSTPSRKRSRWENGEEQETPRQLSPKRVPKPKRSKISDTDPSSSSSQPSQSPRPRPTPSINKLHSVCVPPRTCHPPILPARSVFTYERLNQIEEGSYGVVFRARDRQTGDIVALKRLKLDEEKQGFPITALREINALMACRHEHVVNIREVVVGETLTQVYIVMDFIEHDLKSLLTVMPTTFLQSEIKTLLLQLLSAVAHCHKNWILHRDLKTSNLLMNNRGQIKVADFGLARRYGDPIGVGGLTQLVVTLWYRAPEILLGATTYSTAVDMWSVGCIFAELILKQPLFQAKGEIEMISMIFKLLGPPSRDSWPDYYVLPLAKTISLPPSQPPQFRQKFPYISDAGVDLMMRFLTYDPECRITAEEALQHPYFSESPYPKHPDMFGSFPSVAAGEKRGKPFESPRAPVRPQDYKLVTEFDDI</sequence>
<evidence type="ECO:0000259" key="11">
    <source>
        <dbReference type="PROSITE" id="PS50011"/>
    </source>
</evidence>
<evidence type="ECO:0000256" key="6">
    <source>
        <dbReference type="ARBA" id="ARBA00022777"/>
    </source>
</evidence>
<gene>
    <name evidence="12" type="ORF">BJ322DRAFT_1093300</name>
</gene>
<dbReference type="GO" id="GO:0040019">
    <property type="term" value="P:positive regulation of embryonic development"/>
    <property type="evidence" value="ECO:0007669"/>
    <property type="project" value="UniProtKB-ARBA"/>
</dbReference>
<dbReference type="InterPro" id="IPR008271">
    <property type="entry name" value="Ser/Thr_kinase_AS"/>
</dbReference>
<keyword evidence="13" id="KW-1185">Reference proteome</keyword>
<dbReference type="EMBL" id="WIUZ02000024">
    <property type="protein sequence ID" value="KAF9778152.1"/>
    <property type="molecule type" value="Genomic_DNA"/>
</dbReference>
<evidence type="ECO:0000256" key="3">
    <source>
        <dbReference type="ARBA" id="ARBA00022527"/>
    </source>
</evidence>
<evidence type="ECO:0000256" key="1">
    <source>
        <dbReference type="ARBA" id="ARBA00006485"/>
    </source>
</evidence>
<protein>
    <recommendedName>
        <fullName evidence="2">cyclin-dependent kinase</fullName>
        <ecNumber evidence="2">2.7.11.22</ecNumber>
    </recommendedName>
</protein>
<feature type="domain" description="Protein kinase" evidence="11">
    <location>
        <begin position="93"/>
        <end position="379"/>
    </location>
</feature>
<keyword evidence="4" id="KW-0808">Transferase</keyword>
<dbReference type="FunFam" id="3.30.200.20:FF:000054">
    <property type="entry name" value="Cyclin-dependent kinase 11B"/>
    <property type="match status" value="1"/>
</dbReference>
<keyword evidence="5" id="KW-0547">Nucleotide-binding</keyword>
<dbReference type="GO" id="GO:0005524">
    <property type="term" value="F:ATP binding"/>
    <property type="evidence" value="ECO:0007669"/>
    <property type="project" value="UniProtKB-KW"/>
</dbReference>
<evidence type="ECO:0000256" key="10">
    <source>
        <dbReference type="SAM" id="MobiDB-lite"/>
    </source>
</evidence>
<dbReference type="SMART" id="SM00220">
    <property type="entry name" value="S_TKc"/>
    <property type="match status" value="1"/>
</dbReference>
<dbReference type="PROSITE" id="PS50011">
    <property type="entry name" value="PROTEIN_KINASE_DOM"/>
    <property type="match status" value="1"/>
</dbReference>
<comment type="catalytic activity">
    <reaction evidence="8">
        <text>L-threonyl-[protein] + ATP = O-phospho-L-threonyl-[protein] + ADP + H(+)</text>
        <dbReference type="Rhea" id="RHEA:46608"/>
        <dbReference type="Rhea" id="RHEA-COMP:11060"/>
        <dbReference type="Rhea" id="RHEA-COMP:11605"/>
        <dbReference type="ChEBI" id="CHEBI:15378"/>
        <dbReference type="ChEBI" id="CHEBI:30013"/>
        <dbReference type="ChEBI" id="CHEBI:30616"/>
        <dbReference type="ChEBI" id="CHEBI:61977"/>
        <dbReference type="ChEBI" id="CHEBI:456216"/>
        <dbReference type="EC" id="2.7.11.22"/>
    </reaction>
</comment>
<dbReference type="FunFam" id="1.10.510.10:FF:000533">
    <property type="entry name" value="cyclin-dependent kinase 10"/>
    <property type="match status" value="1"/>
</dbReference>
<keyword evidence="3" id="KW-0723">Serine/threonine-protein kinase</keyword>
<dbReference type="Gene3D" id="3.30.200.20">
    <property type="entry name" value="Phosphorylase Kinase, domain 1"/>
    <property type="match status" value="1"/>
</dbReference>
<dbReference type="Pfam" id="PF00069">
    <property type="entry name" value="Pkinase"/>
    <property type="match status" value="1"/>
</dbReference>
<dbReference type="PANTHER" id="PTHR24056">
    <property type="entry name" value="CELL DIVISION PROTEIN KINASE"/>
    <property type="match status" value="1"/>
</dbReference>
<dbReference type="Proteomes" id="UP000736335">
    <property type="component" value="Unassembled WGS sequence"/>
</dbReference>
<evidence type="ECO:0000313" key="13">
    <source>
        <dbReference type="Proteomes" id="UP000736335"/>
    </source>
</evidence>
<accession>A0A9P6H3I5</accession>
<comment type="similarity">
    <text evidence="1">Belongs to the protein kinase superfamily. CMGC Ser/Thr protein kinase family. CDC2/CDKX subfamily.</text>
</comment>
<dbReference type="SUPFAM" id="SSF56112">
    <property type="entry name" value="Protein kinase-like (PK-like)"/>
    <property type="match status" value="1"/>
</dbReference>
<dbReference type="InterPro" id="IPR045267">
    <property type="entry name" value="CDK11/PITSLRE_STKc"/>
</dbReference>
<dbReference type="EC" id="2.7.11.22" evidence="2"/>
<reference evidence="12" key="2">
    <citation type="submission" date="2020-11" db="EMBL/GenBank/DDBJ databases">
        <authorList>
            <consortium name="DOE Joint Genome Institute"/>
            <person name="Kuo A."/>
            <person name="Miyauchi S."/>
            <person name="Kiss E."/>
            <person name="Drula E."/>
            <person name="Kohler A."/>
            <person name="Sanchez-Garcia M."/>
            <person name="Andreopoulos B."/>
            <person name="Barry K.W."/>
            <person name="Bonito G."/>
            <person name="Buee M."/>
            <person name="Carver A."/>
            <person name="Chen C."/>
            <person name="Cichocki N."/>
            <person name="Clum A."/>
            <person name="Culley D."/>
            <person name="Crous P.W."/>
            <person name="Fauchery L."/>
            <person name="Girlanda M."/>
            <person name="Hayes R."/>
            <person name="Keri Z."/>
            <person name="Labutti K."/>
            <person name="Lipzen A."/>
            <person name="Lombard V."/>
            <person name="Magnuson J."/>
            <person name="Maillard F."/>
            <person name="Morin E."/>
            <person name="Murat C."/>
            <person name="Nolan M."/>
            <person name="Ohm R."/>
            <person name="Pangilinan J."/>
            <person name="Pereira M."/>
            <person name="Perotto S."/>
            <person name="Peter M."/>
            <person name="Riley R."/>
            <person name="Sitrit Y."/>
            <person name="Stielow B."/>
            <person name="Szollosi G."/>
            <person name="Zifcakova L."/>
            <person name="Stursova M."/>
            <person name="Spatafora J.W."/>
            <person name="Tedersoo L."/>
            <person name="Vaario L.-M."/>
            <person name="Yamada A."/>
            <person name="Yan M."/>
            <person name="Wang P."/>
            <person name="Xu J."/>
            <person name="Bruns T."/>
            <person name="Baldrian P."/>
            <person name="Vilgalys R."/>
            <person name="Henrissat B."/>
            <person name="Grigoriev I.V."/>
            <person name="Hibbett D."/>
            <person name="Nagy L.G."/>
            <person name="Martin F.M."/>
        </authorList>
    </citation>
    <scope>NUCLEOTIDE SEQUENCE</scope>
    <source>
        <strain evidence="12">UH-Tt-Lm1</strain>
    </source>
</reference>
<dbReference type="OrthoDB" id="1732493at2759"/>
<evidence type="ECO:0000313" key="12">
    <source>
        <dbReference type="EMBL" id="KAF9778152.1"/>
    </source>
</evidence>
<feature type="region of interest" description="Disordered" evidence="10">
    <location>
        <begin position="1"/>
        <end position="72"/>
    </location>
</feature>
<dbReference type="AlphaFoldDB" id="A0A9P6H3I5"/>
<keyword evidence="7" id="KW-0067">ATP-binding</keyword>
<comment type="caution">
    <text evidence="12">The sequence shown here is derived from an EMBL/GenBank/DDBJ whole genome shotgun (WGS) entry which is preliminary data.</text>
</comment>
<evidence type="ECO:0000256" key="7">
    <source>
        <dbReference type="ARBA" id="ARBA00022840"/>
    </source>
</evidence>
<dbReference type="Gene3D" id="1.10.510.10">
    <property type="entry name" value="Transferase(Phosphotransferase) domain 1"/>
    <property type="match status" value="1"/>
</dbReference>
<keyword evidence="6" id="KW-0418">Kinase</keyword>
<comment type="catalytic activity">
    <reaction evidence="9">
        <text>L-seryl-[protein] + ATP = O-phospho-L-seryl-[protein] + ADP + H(+)</text>
        <dbReference type="Rhea" id="RHEA:17989"/>
        <dbReference type="Rhea" id="RHEA-COMP:9863"/>
        <dbReference type="Rhea" id="RHEA-COMP:11604"/>
        <dbReference type="ChEBI" id="CHEBI:15378"/>
        <dbReference type="ChEBI" id="CHEBI:29999"/>
        <dbReference type="ChEBI" id="CHEBI:30616"/>
        <dbReference type="ChEBI" id="CHEBI:83421"/>
        <dbReference type="ChEBI" id="CHEBI:456216"/>
        <dbReference type="EC" id="2.7.11.22"/>
    </reaction>
</comment>
<name>A0A9P6H3I5_9AGAM</name>
<dbReference type="GO" id="GO:0007346">
    <property type="term" value="P:regulation of mitotic cell cycle"/>
    <property type="evidence" value="ECO:0007669"/>
    <property type="project" value="TreeGrafter"/>
</dbReference>
<dbReference type="PROSITE" id="PS00108">
    <property type="entry name" value="PROTEIN_KINASE_ST"/>
    <property type="match status" value="1"/>
</dbReference>
<dbReference type="GO" id="GO:0005634">
    <property type="term" value="C:nucleus"/>
    <property type="evidence" value="ECO:0007669"/>
    <property type="project" value="TreeGrafter"/>
</dbReference>
<organism evidence="12 13">
    <name type="scientific">Thelephora terrestris</name>
    <dbReference type="NCBI Taxonomy" id="56493"/>
    <lineage>
        <taxon>Eukaryota</taxon>
        <taxon>Fungi</taxon>
        <taxon>Dikarya</taxon>
        <taxon>Basidiomycota</taxon>
        <taxon>Agaricomycotina</taxon>
        <taxon>Agaricomycetes</taxon>
        <taxon>Thelephorales</taxon>
        <taxon>Thelephoraceae</taxon>
        <taxon>Thelephora</taxon>
    </lineage>
</organism>
<feature type="compositionally biased region" description="Low complexity" evidence="10">
    <location>
        <begin position="46"/>
        <end position="57"/>
    </location>
</feature>
<reference evidence="12" key="1">
    <citation type="journal article" date="2020" name="Nat. Commun.">
        <title>Large-scale genome sequencing of mycorrhizal fungi provides insights into the early evolution of symbiotic traits.</title>
        <authorList>
            <person name="Miyauchi S."/>
            <person name="Kiss E."/>
            <person name="Kuo A."/>
            <person name="Drula E."/>
            <person name="Kohler A."/>
            <person name="Sanchez-Garcia M."/>
            <person name="Morin E."/>
            <person name="Andreopoulos B."/>
            <person name="Barry K.W."/>
            <person name="Bonito G."/>
            <person name="Buee M."/>
            <person name="Carver A."/>
            <person name="Chen C."/>
            <person name="Cichocki N."/>
            <person name="Clum A."/>
            <person name="Culley D."/>
            <person name="Crous P.W."/>
            <person name="Fauchery L."/>
            <person name="Girlanda M."/>
            <person name="Hayes R.D."/>
            <person name="Keri Z."/>
            <person name="LaButti K."/>
            <person name="Lipzen A."/>
            <person name="Lombard V."/>
            <person name="Magnuson J."/>
            <person name="Maillard F."/>
            <person name="Murat C."/>
            <person name="Nolan M."/>
            <person name="Ohm R.A."/>
            <person name="Pangilinan J."/>
            <person name="Pereira M.F."/>
            <person name="Perotto S."/>
            <person name="Peter M."/>
            <person name="Pfister S."/>
            <person name="Riley R."/>
            <person name="Sitrit Y."/>
            <person name="Stielow J.B."/>
            <person name="Szollosi G."/>
            <person name="Zifcakova L."/>
            <person name="Stursova M."/>
            <person name="Spatafora J.W."/>
            <person name="Tedersoo L."/>
            <person name="Vaario L.M."/>
            <person name="Yamada A."/>
            <person name="Yan M."/>
            <person name="Wang P."/>
            <person name="Xu J."/>
            <person name="Bruns T."/>
            <person name="Baldrian P."/>
            <person name="Vilgalys R."/>
            <person name="Dunand C."/>
            <person name="Henrissat B."/>
            <person name="Grigoriev I.V."/>
            <person name="Hibbett D."/>
            <person name="Nagy L.G."/>
            <person name="Martin F.M."/>
        </authorList>
    </citation>
    <scope>NUCLEOTIDE SEQUENCE</scope>
    <source>
        <strain evidence="12">UH-Tt-Lm1</strain>
    </source>
</reference>